<reference evidence="2 3" key="1">
    <citation type="submission" date="2019-06" db="EMBL/GenBank/DDBJ databases">
        <title>Paenimaribius caenipelagi gen. nov., sp. nov., isolated from a tidal flat.</title>
        <authorList>
            <person name="Yoon J.-H."/>
        </authorList>
    </citation>
    <scope>NUCLEOTIDE SEQUENCE [LARGE SCALE GENOMIC DNA]</scope>
    <source>
        <strain evidence="2 3">JBTF-M29</strain>
    </source>
</reference>
<dbReference type="RefSeq" id="WP_142835447.1">
    <property type="nucleotide sequence ID" value="NZ_VFSV01000028.1"/>
</dbReference>
<feature type="domain" description="N-acetyltransferase" evidence="1">
    <location>
        <begin position="22"/>
        <end position="156"/>
    </location>
</feature>
<name>A0A547PR50_9RHOB</name>
<dbReference type="AlphaFoldDB" id="A0A547PR50"/>
<sequence>MVATPFPRLGAPRPAPVLTTGRLRLRAMELGDWPTYRDALTSDHAHYIGGPFGLNAAWGMFCADMKGWEITGAGALSVETQDGTLVGQITLNDIPAFPELELGWLTYQGHEGKGYAAEAAATVLHWVRTEIAPASLVSYVSPDNPASSAIARKIGGTSDSDAPSPAGCDLVFRHIGGTN</sequence>
<dbReference type="Pfam" id="PF13302">
    <property type="entry name" value="Acetyltransf_3"/>
    <property type="match status" value="1"/>
</dbReference>
<evidence type="ECO:0000313" key="2">
    <source>
        <dbReference type="EMBL" id="TRD16615.1"/>
    </source>
</evidence>
<dbReference type="EMBL" id="VFSV01000028">
    <property type="protein sequence ID" value="TRD16615.1"/>
    <property type="molecule type" value="Genomic_DNA"/>
</dbReference>
<dbReference type="PANTHER" id="PTHR43792">
    <property type="entry name" value="GNAT FAMILY, PUTATIVE (AFU_ORTHOLOGUE AFUA_3G00765)-RELATED-RELATED"/>
    <property type="match status" value="1"/>
</dbReference>
<dbReference type="Proteomes" id="UP000318590">
    <property type="component" value="Unassembled WGS sequence"/>
</dbReference>
<keyword evidence="3" id="KW-1185">Reference proteome</keyword>
<protein>
    <submittedName>
        <fullName evidence="2">GNAT family N-acetyltransferase</fullName>
    </submittedName>
</protein>
<dbReference type="InterPro" id="IPR051531">
    <property type="entry name" value="N-acetyltransferase"/>
</dbReference>
<dbReference type="InterPro" id="IPR016181">
    <property type="entry name" value="Acyl_CoA_acyltransferase"/>
</dbReference>
<evidence type="ECO:0000259" key="1">
    <source>
        <dbReference type="Pfam" id="PF13302"/>
    </source>
</evidence>
<keyword evidence="2" id="KW-0808">Transferase</keyword>
<organism evidence="2 3">
    <name type="scientific">Palleronia caenipelagi</name>
    <dbReference type="NCBI Taxonomy" id="2489174"/>
    <lineage>
        <taxon>Bacteria</taxon>
        <taxon>Pseudomonadati</taxon>
        <taxon>Pseudomonadota</taxon>
        <taxon>Alphaproteobacteria</taxon>
        <taxon>Rhodobacterales</taxon>
        <taxon>Roseobacteraceae</taxon>
        <taxon>Palleronia</taxon>
    </lineage>
</organism>
<comment type="caution">
    <text evidence="2">The sequence shown here is derived from an EMBL/GenBank/DDBJ whole genome shotgun (WGS) entry which is preliminary data.</text>
</comment>
<gene>
    <name evidence="2" type="ORF">FEV53_14005</name>
</gene>
<dbReference type="InterPro" id="IPR000182">
    <property type="entry name" value="GNAT_dom"/>
</dbReference>
<dbReference type="GO" id="GO:0016747">
    <property type="term" value="F:acyltransferase activity, transferring groups other than amino-acyl groups"/>
    <property type="evidence" value="ECO:0007669"/>
    <property type="project" value="InterPro"/>
</dbReference>
<dbReference type="PANTHER" id="PTHR43792:SF1">
    <property type="entry name" value="N-ACETYLTRANSFERASE DOMAIN-CONTAINING PROTEIN"/>
    <property type="match status" value="1"/>
</dbReference>
<accession>A0A547PR50</accession>
<dbReference type="SUPFAM" id="SSF55729">
    <property type="entry name" value="Acyl-CoA N-acyltransferases (Nat)"/>
    <property type="match status" value="1"/>
</dbReference>
<dbReference type="Gene3D" id="3.40.630.30">
    <property type="match status" value="1"/>
</dbReference>
<evidence type="ECO:0000313" key="3">
    <source>
        <dbReference type="Proteomes" id="UP000318590"/>
    </source>
</evidence>
<proteinExistence type="predicted"/>
<dbReference type="OrthoDB" id="6293260at2"/>